<dbReference type="SMART" id="SM00822">
    <property type="entry name" value="PKS_KR"/>
    <property type="match status" value="1"/>
</dbReference>
<dbReference type="InterPro" id="IPR036291">
    <property type="entry name" value="NAD(P)-bd_dom_sf"/>
</dbReference>
<dbReference type="Pfam" id="PF01370">
    <property type="entry name" value="Epimerase"/>
    <property type="match status" value="1"/>
</dbReference>
<keyword evidence="5" id="KW-1185">Reference proteome</keyword>
<reference evidence="4 5" key="1">
    <citation type="submission" date="2024-02" db="EMBL/GenBank/DDBJ databases">
        <title>De novo assembly and annotation of 12 fungi associated with fruit tree decline syndrome in Ontario, Canada.</title>
        <authorList>
            <person name="Sulman M."/>
            <person name="Ellouze W."/>
            <person name="Ilyukhin E."/>
        </authorList>
    </citation>
    <scope>NUCLEOTIDE SEQUENCE [LARGE SCALE GENOMIC DNA]</scope>
    <source>
        <strain evidence="4 5">M1-105</strain>
    </source>
</reference>
<proteinExistence type="inferred from homology"/>
<dbReference type="PANTHER" id="PTHR10366">
    <property type="entry name" value="NAD DEPENDENT EPIMERASE/DEHYDRATASE"/>
    <property type="match status" value="1"/>
</dbReference>
<gene>
    <name evidence="4" type="ORF">SLS56_012027</name>
</gene>
<dbReference type="InterPro" id="IPR057326">
    <property type="entry name" value="KR_dom"/>
</dbReference>
<evidence type="ECO:0000256" key="2">
    <source>
        <dbReference type="ARBA" id="ARBA00023445"/>
    </source>
</evidence>
<name>A0ABR3SAN7_9PEZI</name>
<dbReference type="InterPro" id="IPR050425">
    <property type="entry name" value="NAD(P)_dehydrat-like"/>
</dbReference>
<protein>
    <recommendedName>
        <fullName evidence="3">Ketoreductase domain-containing protein</fullName>
    </recommendedName>
</protein>
<dbReference type="PANTHER" id="PTHR10366:SF564">
    <property type="entry name" value="STEROL-4-ALPHA-CARBOXYLATE 3-DEHYDROGENASE, DECARBOXYLATING"/>
    <property type="match status" value="1"/>
</dbReference>
<evidence type="ECO:0000259" key="3">
    <source>
        <dbReference type="SMART" id="SM00822"/>
    </source>
</evidence>
<evidence type="ECO:0000256" key="1">
    <source>
        <dbReference type="ARBA" id="ARBA00023002"/>
    </source>
</evidence>
<dbReference type="InterPro" id="IPR001509">
    <property type="entry name" value="Epimerase_deHydtase"/>
</dbReference>
<accession>A0ABR3SAN7</accession>
<evidence type="ECO:0000313" key="5">
    <source>
        <dbReference type="Proteomes" id="UP001521116"/>
    </source>
</evidence>
<comment type="similarity">
    <text evidence="2">Belongs to the NAD(P)-dependent epimerase/dehydratase family. Dihydroflavonol-4-reductase subfamily.</text>
</comment>
<dbReference type="CDD" id="cd05227">
    <property type="entry name" value="AR_SDR_e"/>
    <property type="match status" value="1"/>
</dbReference>
<dbReference type="Gene3D" id="3.40.50.720">
    <property type="entry name" value="NAD(P)-binding Rossmann-like Domain"/>
    <property type="match status" value="1"/>
</dbReference>
<keyword evidence="1" id="KW-0560">Oxidoreductase</keyword>
<evidence type="ECO:0000313" key="4">
    <source>
        <dbReference type="EMBL" id="KAL1614716.1"/>
    </source>
</evidence>
<sequence length="338" mass="36894">MTRVLLTGGSGFIAAHVLDVLLQRGHSVVTTVRSQEKADRIKAAHPDHGKDKLDFAIVPDIAQEGAFDAAVQSSPPIEAVIHTASPLNLNITDVQKEVLDPAIVGTVGLLKSAHAFAPTVTRVVVLSSFAAMIDLSLGDRPSHTYSAADWNPISHAEALADAVAGYRGSKTFAERAAWEYVERERPGFALTTLCPPFVFGPVVHYLSSLDTLNNSNRRFLAFLAGQMLPTTFYAWVDVRDVALGHVKAMEDPRAAGERIFFTSEEQFCNKNILEIISREFPEYRARLPPTEQWDSVGYPGGGVYKLDSTRAREILGGDFTPLEKCVVDTIGVLQTFDV</sequence>
<dbReference type="Proteomes" id="UP001521116">
    <property type="component" value="Unassembled WGS sequence"/>
</dbReference>
<dbReference type="SUPFAM" id="SSF51735">
    <property type="entry name" value="NAD(P)-binding Rossmann-fold domains"/>
    <property type="match status" value="1"/>
</dbReference>
<dbReference type="EMBL" id="JAJVDC020000362">
    <property type="protein sequence ID" value="KAL1614716.1"/>
    <property type="molecule type" value="Genomic_DNA"/>
</dbReference>
<feature type="domain" description="Ketoreductase" evidence="3">
    <location>
        <begin position="2"/>
        <end position="156"/>
    </location>
</feature>
<comment type="caution">
    <text evidence="4">The sequence shown here is derived from an EMBL/GenBank/DDBJ whole genome shotgun (WGS) entry which is preliminary data.</text>
</comment>
<organism evidence="4 5">
    <name type="scientific">Neofusicoccum ribis</name>
    <dbReference type="NCBI Taxonomy" id="45134"/>
    <lineage>
        <taxon>Eukaryota</taxon>
        <taxon>Fungi</taxon>
        <taxon>Dikarya</taxon>
        <taxon>Ascomycota</taxon>
        <taxon>Pezizomycotina</taxon>
        <taxon>Dothideomycetes</taxon>
        <taxon>Dothideomycetes incertae sedis</taxon>
        <taxon>Botryosphaeriales</taxon>
        <taxon>Botryosphaeriaceae</taxon>
        <taxon>Neofusicoccum</taxon>
    </lineage>
</organism>